<keyword evidence="1 4" id="KW-0808">Transferase</keyword>
<protein>
    <submittedName>
        <fullName evidence="4">Acetyltransferase (GNAT) domain-containing protein</fullName>
    </submittedName>
</protein>
<dbReference type="Proteomes" id="UP000199435">
    <property type="component" value="Unassembled WGS sequence"/>
</dbReference>
<accession>A0A1C3X663</accession>
<dbReference type="AlphaFoldDB" id="A0A1C3X663"/>
<sequence length="157" mass="17122">MLDAAVKDAANLVIRPIARTHLPGLLALYQHLNSEDPMLEQQLAESRFAEILAHPGMTIFAAFDGELAVSSVTLVVIPNLTRGGAPYALIENVVTHADYRQRGLAGAIIRRAIGSAWERGCYKVMLLTGSKDPATLRFYANCGFTQNKTGFQVRRPA</sequence>
<dbReference type="Pfam" id="PF00583">
    <property type="entry name" value="Acetyltransf_1"/>
    <property type="match status" value="1"/>
</dbReference>
<dbReference type="OrthoDB" id="7595389at2"/>
<dbReference type="InterPro" id="IPR016181">
    <property type="entry name" value="Acyl_CoA_acyltransferase"/>
</dbReference>
<dbReference type="SUPFAM" id="SSF55729">
    <property type="entry name" value="Acyl-CoA N-acyltransferases (Nat)"/>
    <property type="match status" value="1"/>
</dbReference>
<keyword evidence="2" id="KW-0012">Acyltransferase</keyword>
<dbReference type="CDD" id="cd04301">
    <property type="entry name" value="NAT_SF"/>
    <property type="match status" value="1"/>
</dbReference>
<name>A0A1C3X663_9HYPH</name>
<dbReference type="EMBL" id="FMAH01000060">
    <property type="protein sequence ID" value="SCB47685.1"/>
    <property type="molecule type" value="Genomic_DNA"/>
</dbReference>
<evidence type="ECO:0000259" key="3">
    <source>
        <dbReference type="PROSITE" id="PS51186"/>
    </source>
</evidence>
<keyword evidence="5" id="KW-1185">Reference proteome</keyword>
<evidence type="ECO:0000256" key="2">
    <source>
        <dbReference type="ARBA" id="ARBA00023315"/>
    </source>
</evidence>
<dbReference type="InterPro" id="IPR000182">
    <property type="entry name" value="GNAT_dom"/>
</dbReference>
<evidence type="ECO:0000313" key="4">
    <source>
        <dbReference type="EMBL" id="SCB47685.1"/>
    </source>
</evidence>
<dbReference type="PANTHER" id="PTHR43877">
    <property type="entry name" value="AMINOALKYLPHOSPHONATE N-ACETYLTRANSFERASE-RELATED-RELATED"/>
    <property type="match status" value="1"/>
</dbReference>
<dbReference type="GO" id="GO:0016747">
    <property type="term" value="F:acyltransferase activity, transferring groups other than amino-acyl groups"/>
    <property type="evidence" value="ECO:0007669"/>
    <property type="project" value="InterPro"/>
</dbReference>
<dbReference type="PROSITE" id="PS51186">
    <property type="entry name" value="GNAT"/>
    <property type="match status" value="1"/>
</dbReference>
<dbReference type="Gene3D" id="3.40.630.30">
    <property type="match status" value="1"/>
</dbReference>
<organism evidence="4 5">
    <name type="scientific">Rhizobium miluonense</name>
    <dbReference type="NCBI Taxonomy" id="411945"/>
    <lineage>
        <taxon>Bacteria</taxon>
        <taxon>Pseudomonadati</taxon>
        <taxon>Pseudomonadota</taxon>
        <taxon>Alphaproteobacteria</taxon>
        <taxon>Hyphomicrobiales</taxon>
        <taxon>Rhizobiaceae</taxon>
        <taxon>Rhizobium/Agrobacterium group</taxon>
        <taxon>Rhizobium</taxon>
    </lineage>
</organism>
<reference evidence="5" key="1">
    <citation type="submission" date="2016-08" db="EMBL/GenBank/DDBJ databases">
        <authorList>
            <person name="Varghese N."/>
            <person name="Submissions Spin"/>
        </authorList>
    </citation>
    <scope>NUCLEOTIDE SEQUENCE [LARGE SCALE GENOMIC DNA]</scope>
    <source>
        <strain evidence="5">HAMBI 2971</strain>
    </source>
</reference>
<dbReference type="RefSeq" id="WP_092855881.1">
    <property type="nucleotide sequence ID" value="NZ_FMAH01000060.1"/>
</dbReference>
<evidence type="ECO:0000256" key="1">
    <source>
        <dbReference type="ARBA" id="ARBA00022679"/>
    </source>
</evidence>
<dbReference type="STRING" id="411945.GA0061102_106031"/>
<dbReference type="InterPro" id="IPR050832">
    <property type="entry name" value="Bact_Acetyltransf"/>
</dbReference>
<feature type="domain" description="N-acetyltransferase" evidence="3">
    <location>
        <begin position="12"/>
        <end position="157"/>
    </location>
</feature>
<proteinExistence type="predicted"/>
<gene>
    <name evidence="4" type="ORF">GA0061102_106031</name>
</gene>
<evidence type="ECO:0000313" key="5">
    <source>
        <dbReference type="Proteomes" id="UP000199435"/>
    </source>
</evidence>